<dbReference type="GO" id="GO:0005789">
    <property type="term" value="C:endoplasmic reticulum membrane"/>
    <property type="evidence" value="ECO:0007669"/>
    <property type="project" value="UniProtKB-SubCell"/>
</dbReference>
<protein>
    <recommendedName>
        <fullName evidence="12">Mannosyltransferase</fullName>
        <ecNumber evidence="12">2.4.1.-</ecNumber>
    </recommendedName>
</protein>
<feature type="transmembrane region" description="Helical" evidence="12">
    <location>
        <begin position="56"/>
        <end position="73"/>
    </location>
</feature>
<gene>
    <name evidence="14" type="primary">CSON009973</name>
</gene>
<feature type="transmembrane region" description="Helical" evidence="12">
    <location>
        <begin position="333"/>
        <end position="354"/>
    </location>
</feature>
<comment type="subcellular location">
    <subcellularLocation>
        <location evidence="1 12">Endoplasmic reticulum membrane</location>
        <topology evidence="1 12">Multi-pass membrane protein</topology>
    </subcellularLocation>
</comment>
<evidence type="ECO:0000256" key="8">
    <source>
        <dbReference type="ARBA" id="ARBA00022989"/>
    </source>
</evidence>
<keyword evidence="13" id="KW-0732">Signal</keyword>
<feature type="transmembrane region" description="Helical" evidence="12">
    <location>
        <begin position="135"/>
        <end position="153"/>
    </location>
</feature>
<evidence type="ECO:0000256" key="10">
    <source>
        <dbReference type="ARBA" id="ARBA00044721"/>
    </source>
</evidence>
<dbReference type="AlphaFoldDB" id="A0A336LGP7"/>
<comment type="function">
    <text evidence="10">Mannosyltransferase that operates in the biosynthetic pathway of dolichol-linked oligosaccharides, the glycan precursors employed in protein asparagine (N)-glycosylation. The assembly of dolichol-linked oligosaccharides begins on the cytosolic side of the endoplasmic reticulum membrane and finishes in its lumen. The sequential addition of sugars to dolichol pyrophosphate produces dolichol-linked oligosaccharides containing fourteen sugars, including two GlcNAcs, nine mannoses and three glucoses. Once assembled, the oligosaccharide is transferred from the lipid to nascent proteins by oligosaccharyltransferases. In the lumen of the endoplasmic reticulum, adds the eighth mannose residue in an alpha-1,6 linkage onto Man(7)GlcNAc(2)-PP-dolichol to produce Man(8)GlcNAc(2)-PP-dolichol.</text>
</comment>
<dbReference type="EMBL" id="UFQT01000003">
    <property type="protein sequence ID" value="SSX17134.1"/>
    <property type="molecule type" value="Genomic_DNA"/>
</dbReference>
<evidence type="ECO:0000256" key="11">
    <source>
        <dbReference type="ARBA" id="ARBA00048899"/>
    </source>
</evidence>
<comment type="similarity">
    <text evidence="3 12">Belongs to the glycosyltransferase 22 family.</text>
</comment>
<organism evidence="14">
    <name type="scientific">Culicoides sonorensis</name>
    <name type="common">Biting midge</name>
    <dbReference type="NCBI Taxonomy" id="179676"/>
    <lineage>
        <taxon>Eukaryota</taxon>
        <taxon>Metazoa</taxon>
        <taxon>Ecdysozoa</taxon>
        <taxon>Arthropoda</taxon>
        <taxon>Hexapoda</taxon>
        <taxon>Insecta</taxon>
        <taxon>Pterygota</taxon>
        <taxon>Neoptera</taxon>
        <taxon>Endopterygota</taxon>
        <taxon>Diptera</taxon>
        <taxon>Nematocera</taxon>
        <taxon>Chironomoidea</taxon>
        <taxon>Ceratopogonidae</taxon>
        <taxon>Ceratopogoninae</taxon>
        <taxon>Culicoides</taxon>
        <taxon>Monoculicoides</taxon>
    </lineage>
</organism>
<sequence length="698" mass="80932">MGVLLFTISTLFVFWSPFTKVEESFNMQATHDILIHSFNLSEYDHLEFPGVVPRTFIAPLVLSATVSPVFALLEFLDAQKFWAQYLVRFAMAAFVAASWHLFRRTIIEKLGINVGAWFTLITITQFHFIFYMSRLLPNIIALPLTLLAIRYWIRRDVKWFISTAGAVIIILRSELCILFGLLLLYDIYYKRITIPELLKTGVIAGILLVTLTVVVDSIFWQHLLWPEAQVLWYNTVLNKSSNWGTSPFLWYFYSALPRALGSSLILIPFGLFYEPRIRALVVPALFYIFLYSFLPHKELRFIIYVFPILNLATACACSRFWENRQKSLFRSILAYASAGHLLFNCFITMFLLLVSRTNYPGGVAMSRLHRIVPEYENTTVYIGNLAAQTGVTRFTELNSNWVYSKNESLKPGDPELHKFGYLLVEARDKYSPEMRLLTQTHEILEFIECFSNIGLQYDSVFPIKIKTKPCIYIMERKKDAKTVVDLAGDMIDDTSIEEFIETLSETLEIDEQLSKEIDDEFQKVITVSKEAFDESEEEILPTPVISHEKSPSKIRTRLARIKSDLKKKDELKTKETEPEPEKYKFKPVRKSKEKRFIEKDVNSKKTDDTEDTPRKTRLREIFKDHFRKVNDRKDKVTVDQEPLVQDETISSPKSKLKKLIKAEQVKALVEDIQKLDICDSSVSPKDCLKQIIDEYISE</sequence>
<reference evidence="14" key="1">
    <citation type="submission" date="2018-07" db="EMBL/GenBank/DDBJ databases">
        <authorList>
            <person name="Quirk P.G."/>
            <person name="Krulwich T.A."/>
        </authorList>
    </citation>
    <scope>NUCLEOTIDE SEQUENCE</scope>
</reference>
<dbReference type="GO" id="GO:0006487">
    <property type="term" value="P:protein N-linked glycosylation"/>
    <property type="evidence" value="ECO:0007669"/>
    <property type="project" value="TreeGrafter"/>
</dbReference>
<dbReference type="GO" id="GO:0052917">
    <property type="term" value="F:dol-P-Man:Man(7)GlcNAc(2)-PP-Dol alpha-1,6-mannosyltransferase activity"/>
    <property type="evidence" value="ECO:0007669"/>
    <property type="project" value="UniProtKB-EC"/>
</dbReference>
<dbReference type="VEuPathDB" id="VectorBase:CSON009973"/>
<evidence type="ECO:0000256" key="13">
    <source>
        <dbReference type="SAM" id="SignalP"/>
    </source>
</evidence>
<feature type="signal peptide" evidence="13">
    <location>
        <begin position="1"/>
        <end position="21"/>
    </location>
</feature>
<evidence type="ECO:0000256" key="2">
    <source>
        <dbReference type="ARBA" id="ARBA00004922"/>
    </source>
</evidence>
<evidence type="ECO:0000313" key="14">
    <source>
        <dbReference type="EMBL" id="SSX17134.1"/>
    </source>
</evidence>
<accession>A0A336LGP7</accession>
<keyword evidence="9 12" id="KW-0472">Membrane</keyword>
<dbReference type="PANTHER" id="PTHR22760">
    <property type="entry name" value="GLYCOSYLTRANSFERASE"/>
    <property type="match status" value="1"/>
</dbReference>
<feature type="transmembrane region" description="Helical" evidence="12">
    <location>
        <begin position="301"/>
        <end position="321"/>
    </location>
</feature>
<keyword evidence="6 12" id="KW-0812">Transmembrane</keyword>
<name>A0A336LGP7_CULSO</name>
<comment type="pathway">
    <text evidence="2">Protein modification; protein glycosylation.</text>
</comment>
<keyword evidence="5" id="KW-0808">Transferase</keyword>
<keyword evidence="8 12" id="KW-1133">Transmembrane helix</keyword>
<evidence type="ECO:0000256" key="3">
    <source>
        <dbReference type="ARBA" id="ARBA00007063"/>
    </source>
</evidence>
<feature type="transmembrane region" description="Helical" evidence="12">
    <location>
        <begin position="85"/>
        <end position="102"/>
    </location>
</feature>
<feature type="transmembrane region" description="Helical" evidence="12">
    <location>
        <begin position="159"/>
        <end position="185"/>
    </location>
</feature>
<feature type="transmembrane region" description="Helical" evidence="12">
    <location>
        <begin position="279"/>
        <end position="295"/>
    </location>
</feature>
<dbReference type="InterPro" id="IPR005599">
    <property type="entry name" value="GPI_mannosylTrfase"/>
</dbReference>
<dbReference type="EC" id="2.4.1.-" evidence="12"/>
<evidence type="ECO:0000256" key="7">
    <source>
        <dbReference type="ARBA" id="ARBA00022824"/>
    </source>
</evidence>
<evidence type="ECO:0000256" key="1">
    <source>
        <dbReference type="ARBA" id="ARBA00004477"/>
    </source>
</evidence>
<comment type="catalytic activity">
    <reaction evidence="11">
        <text>an alpha-D-Man-(1-&gt;2)-alpha-D-Man-(1-&gt;2)-alpha-D-Man-(1-&gt;3)-[alpha-D-Man-(1-&gt;2)-alpha-D-Man-(1-&gt;3)-alpha-D-Man-(1-&gt;6)]-beta-D-Man-(1-&gt;4)-beta-D-GlcNAc-(1-&gt;4)-alpha-D-GlcNAc-diphospho-di-trans,poly-cis-dolichol + a di-trans,poly-cis-dolichyl beta-D-mannosyl phosphate = an alpha-D-Man-(1-&gt;2)-alpha-D-Man-(1-&gt;2)-alpha-D-Man-(1-&gt;3)-[alpha-D-Man-(1-&gt;2)-alpha-D-Man-(1-&gt;3)-[alpha-D-Man-(1-&gt;6)]-alpha-D-Man-(1-&gt;6)]-beta-D-Man-(1-&gt;4)-beta-D-GlcNAc-(1-&gt;4)-alpha-D-GlcNAc-diphospho-di-trans,poly-cis-dolichol + a di-trans,poly-cis-dolichyl phosphate + H(+)</text>
        <dbReference type="Rhea" id="RHEA:29535"/>
        <dbReference type="Rhea" id="RHEA-COMP:19498"/>
        <dbReference type="Rhea" id="RHEA-COMP:19501"/>
        <dbReference type="Rhea" id="RHEA-COMP:19518"/>
        <dbReference type="Rhea" id="RHEA-COMP:19519"/>
        <dbReference type="ChEBI" id="CHEBI:15378"/>
        <dbReference type="ChEBI" id="CHEBI:57683"/>
        <dbReference type="ChEBI" id="CHEBI:58211"/>
        <dbReference type="ChEBI" id="CHEBI:132517"/>
        <dbReference type="ChEBI" id="CHEBI:132519"/>
        <dbReference type="EC" id="2.4.1.260"/>
    </reaction>
    <physiologicalReaction direction="left-to-right" evidence="11">
        <dbReference type="Rhea" id="RHEA:29536"/>
    </physiologicalReaction>
</comment>
<evidence type="ECO:0000256" key="12">
    <source>
        <dbReference type="RuleBase" id="RU363075"/>
    </source>
</evidence>
<feature type="chain" id="PRO_5016236026" description="Mannosyltransferase" evidence="13">
    <location>
        <begin position="22"/>
        <end position="698"/>
    </location>
</feature>
<keyword evidence="4 12" id="KW-0328">Glycosyltransferase</keyword>
<feature type="transmembrane region" description="Helical" evidence="12">
    <location>
        <begin position="248"/>
        <end position="272"/>
    </location>
</feature>
<evidence type="ECO:0000256" key="5">
    <source>
        <dbReference type="ARBA" id="ARBA00022679"/>
    </source>
</evidence>
<dbReference type="PANTHER" id="PTHR22760:SF1">
    <property type="entry name" value="DOL-P-MAN:MAN(7)GLCNAC(2)-PP-DOL ALPHA-1,6-MANNOSYLTRANSFERASE"/>
    <property type="match status" value="1"/>
</dbReference>
<keyword evidence="7 12" id="KW-0256">Endoplasmic reticulum</keyword>
<dbReference type="Pfam" id="PF03901">
    <property type="entry name" value="Glyco_transf_22"/>
    <property type="match status" value="1"/>
</dbReference>
<feature type="transmembrane region" description="Helical" evidence="12">
    <location>
        <begin position="197"/>
        <end position="220"/>
    </location>
</feature>
<dbReference type="UniPathway" id="UPA00378"/>
<dbReference type="OMA" id="CIFIMRR"/>
<feature type="transmembrane region" description="Helical" evidence="12">
    <location>
        <begin position="114"/>
        <end position="130"/>
    </location>
</feature>
<evidence type="ECO:0000256" key="4">
    <source>
        <dbReference type="ARBA" id="ARBA00022676"/>
    </source>
</evidence>
<evidence type="ECO:0000256" key="9">
    <source>
        <dbReference type="ARBA" id="ARBA00023136"/>
    </source>
</evidence>
<proteinExistence type="inferred from homology"/>
<evidence type="ECO:0000256" key="6">
    <source>
        <dbReference type="ARBA" id="ARBA00022692"/>
    </source>
</evidence>